<reference evidence="1" key="1">
    <citation type="submission" date="2023-04" db="EMBL/GenBank/DDBJ databases">
        <title>A chromosome-level genome assembly of the parasitoid wasp Eretmocerus hayati.</title>
        <authorList>
            <person name="Zhong Y."/>
            <person name="Liu S."/>
            <person name="Liu Y."/>
        </authorList>
    </citation>
    <scope>NUCLEOTIDE SEQUENCE</scope>
    <source>
        <strain evidence="1">ZJU_SS_LIU_2023</strain>
    </source>
</reference>
<dbReference type="EMBL" id="CM056741">
    <property type="protein sequence ID" value="KAJ8688437.1"/>
    <property type="molecule type" value="Genomic_DNA"/>
</dbReference>
<comment type="caution">
    <text evidence="1">The sequence shown here is derived from an EMBL/GenBank/DDBJ whole genome shotgun (WGS) entry which is preliminary data.</text>
</comment>
<name>A0ACC2Q1J2_9HYME</name>
<evidence type="ECO:0000313" key="1">
    <source>
        <dbReference type="EMBL" id="KAJ8688437.1"/>
    </source>
</evidence>
<accession>A0ACC2Q1J2</accession>
<proteinExistence type="predicted"/>
<evidence type="ECO:0000313" key="2">
    <source>
        <dbReference type="Proteomes" id="UP001239111"/>
    </source>
</evidence>
<organism evidence="1 2">
    <name type="scientific">Eretmocerus hayati</name>
    <dbReference type="NCBI Taxonomy" id="131215"/>
    <lineage>
        <taxon>Eukaryota</taxon>
        <taxon>Metazoa</taxon>
        <taxon>Ecdysozoa</taxon>
        <taxon>Arthropoda</taxon>
        <taxon>Hexapoda</taxon>
        <taxon>Insecta</taxon>
        <taxon>Pterygota</taxon>
        <taxon>Neoptera</taxon>
        <taxon>Endopterygota</taxon>
        <taxon>Hymenoptera</taxon>
        <taxon>Apocrita</taxon>
        <taxon>Proctotrupomorpha</taxon>
        <taxon>Chalcidoidea</taxon>
        <taxon>Aphelinidae</taxon>
        <taxon>Aphelininae</taxon>
        <taxon>Eretmocerus</taxon>
    </lineage>
</organism>
<gene>
    <name evidence="1" type="ORF">QAD02_024232</name>
</gene>
<keyword evidence="2" id="KW-1185">Reference proteome</keyword>
<dbReference type="Proteomes" id="UP001239111">
    <property type="component" value="Chromosome 1"/>
</dbReference>
<sequence length="813" mass="89453">MELTGRVFDSVHCSTKAKSLDQVRKIVHGTTPVMREYPNHKFGGCHPILSTAEAARHAERYLLSPTAEVSWVGLERVYALPHEDRPLSEALDDFVYLRVEHDRDLEGRDPKPLYKRSVSRKPRVSFELSEVEERLNRELARTADQHLLFPCAFNADPGLGAKTPLDSFPLNVNPAVNKALGDRPGITRPLYNIAAAGSFTTLGTEDGNCDSAALSLFGGAMACLVIRPEHEEDVHNMALDILSRCRPELVSEWKAGCNKPLHHRRIVFAPKQLRKRGIPFEITIVFPGDLIRFGVRSPYMIYYLDSVITVSTDIGGPLWNDVAGAFSTCACGHAGVSAVAGNMSRLKLRECEEPGCHVIFRRAETGRAHALGHTGVERLACGICQKTYASKRTLRGHQKTHSPYPRGKECPRCSERFTPSYLPVHLRICKSSYECDCGETFWRGTELANHRRRCPVVLASNCNPRAVQIRSCSDTPPTSLKLERSDAVISTGSAAIADSSRGMQGPLALLRSIEVSDCSSLFTGRPMSPSRLNDTQAFIPSIAEPSLPGPVVPSCSSSRSLSVGPVVKSIEEVHLDLGLFPRALSPPPSVSNPRVTLRDLVEQVGRGDVIEGTPLVSEDFFVEVLGATTFEDSDVPELFDGVCQLCYGISKHESRCGSHYQCPFCSYSNFKTTSEYERHIRKPICSPPLEIGVTESEPPIPLPPEDSLESHGSVVPTPEESVPVWENASAVLRNDLDYVMYDHGIVLGPAPYSTVDADDHISELPRSEAEQAPNVPTGAPVAPVRVRIDRRHFDRVVRQAEHESLNSRSPDLT</sequence>
<protein>
    <submittedName>
        <fullName evidence="1">Uncharacterized protein</fullName>
    </submittedName>
</protein>